<evidence type="ECO:0000313" key="16">
    <source>
        <dbReference type="EMBL" id="RKP11685.1"/>
    </source>
</evidence>
<keyword evidence="8 15" id="KW-0378">Hydrolase</keyword>
<dbReference type="GO" id="GO:0005787">
    <property type="term" value="C:signal peptidase complex"/>
    <property type="evidence" value="ECO:0007669"/>
    <property type="project" value="UniProtKB-ARBA"/>
</dbReference>
<evidence type="ECO:0000256" key="13">
    <source>
        <dbReference type="ARBA" id="ARBA00045533"/>
    </source>
</evidence>
<dbReference type="PROSITE" id="PS00501">
    <property type="entry name" value="SPASE_I_1"/>
    <property type="match status" value="1"/>
</dbReference>
<keyword evidence="7" id="KW-0812">Transmembrane</keyword>
<comment type="subcellular location">
    <subcellularLocation>
        <location evidence="2">Endoplasmic reticulum membrane</location>
        <topology evidence="2">Single-pass type II membrane protein</topology>
    </subcellularLocation>
</comment>
<name>A0A4P9XZ13_9FUNG</name>
<protein>
    <recommendedName>
        <fullName evidence="5 15">Signal peptidase complex catalytic subunit SEC11</fullName>
        <ecNumber evidence="4 15">3.4.21.89</ecNumber>
    </recommendedName>
</protein>
<evidence type="ECO:0000256" key="3">
    <source>
        <dbReference type="ARBA" id="ARBA00011035"/>
    </source>
</evidence>
<comment type="function">
    <text evidence="13">Catalytic component of the signal peptidase complex (SPC) which catalyzes the cleavage of N-terminal signal sequences from nascent proteins as they are translocated into the lumen of the endoplasmic reticulum. Specifically cleaves N-terminal signal peptides that contain a hydrophobic alpha-helix (h-region) shorter than 18-20 amino acids.</text>
</comment>
<dbReference type="PROSITE" id="PS00761">
    <property type="entry name" value="SPASE_I_3"/>
    <property type="match status" value="1"/>
</dbReference>
<keyword evidence="12" id="KW-0472">Membrane</keyword>
<accession>A0A4P9XZ13</accession>
<evidence type="ECO:0000313" key="17">
    <source>
        <dbReference type="Proteomes" id="UP000267251"/>
    </source>
</evidence>
<keyword evidence="10" id="KW-0735">Signal-anchor</keyword>
<dbReference type="Proteomes" id="UP000267251">
    <property type="component" value="Unassembled WGS sequence"/>
</dbReference>
<dbReference type="InterPro" id="IPR001733">
    <property type="entry name" value="Peptidase_S26B"/>
</dbReference>
<organism evidence="16 17">
    <name type="scientific">Piptocephalis cylindrospora</name>
    <dbReference type="NCBI Taxonomy" id="1907219"/>
    <lineage>
        <taxon>Eukaryota</taxon>
        <taxon>Fungi</taxon>
        <taxon>Fungi incertae sedis</taxon>
        <taxon>Zoopagomycota</taxon>
        <taxon>Zoopagomycotina</taxon>
        <taxon>Zoopagomycetes</taxon>
        <taxon>Zoopagales</taxon>
        <taxon>Piptocephalidaceae</taxon>
        <taxon>Piptocephalis</taxon>
    </lineage>
</organism>
<comment type="similarity">
    <text evidence="3 15">Belongs to the peptidase S26B family.</text>
</comment>
<comment type="subunit">
    <text evidence="14">Component of the signal peptidase complex (SPC) composed of a catalytic subunit SEC11 and three accessory subunits SPC1, SPC2 and SPC3. The complex induces a local thinning of the ER membrane which is used to measure the length of the signal peptide (SP) h-region of protein substrates. This ensures the selectivity of the complex towards h-regions shorter than 18-20 amino acids. SPC associates with the translocon complex.</text>
</comment>
<keyword evidence="6 15" id="KW-0645">Protease</keyword>
<dbReference type="NCBIfam" id="TIGR02228">
    <property type="entry name" value="sigpep_I_arch"/>
    <property type="match status" value="1"/>
</dbReference>
<dbReference type="PANTHER" id="PTHR10806">
    <property type="entry name" value="SIGNAL PEPTIDASE COMPLEX CATALYTIC SUBUNIT SEC11"/>
    <property type="match status" value="1"/>
</dbReference>
<dbReference type="EMBL" id="KZ988718">
    <property type="protein sequence ID" value="RKP11685.1"/>
    <property type="molecule type" value="Genomic_DNA"/>
</dbReference>
<evidence type="ECO:0000256" key="5">
    <source>
        <dbReference type="ARBA" id="ARBA00019685"/>
    </source>
</evidence>
<dbReference type="FunFam" id="2.10.109.10:FF:000003">
    <property type="entry name" value="Signal peptidase complex catalytic subunit SEC11"/>
    <property type="match status" value="1"/>
</dbReference>
<dbReference type="GO" id="GO:0009003">
    <property type="term" value="F:signal peptidase activity"/>
    <property type="evidence" value="ECO:0007669"/>
    <property type="project" value="UniProtKB-EC"/>
</dbReference>
<evidence type="ECO:0000256" key="4">
    <source>
        <dbReference type="ARBA" id="ARBA00013208"/>
    </source>
</evidence>
<evidence type="ECO:0000256" key="1">
    <source>
        <dbReference type="ARBA" id="ARBA00000677"/>
    </source>
</evidence>
<keyword evidence="9 15" id="KW-0256">Endoplasmic reticulum</keyword>
<dbReference type="InterPro" id="IPR019533">
    <property type="entry name" value="Peptidase_S26"/>
</dbReference>
<dbReference type="PANTHER" id="PTHR10806:SF6">
    <property type="entry name" value="SIGNAL PEPTIDASE COMPLEX CATALYTIC SUBUNIT SEC11"/>
    <property type="match status" value="1"/>
</dbReference>
<dbReference type="GO" id="GO:0004252">
    <property type="term" value="F:serine-type endopeptidase activity"/>
    <property type="evidence" value="ECO:0007669"/>
    <property type="project" value="InterPro"/>
</dbReference>
<evidence type="ECO:0000256" key="6">
    <source>
        <dbReference type="ARBA" id="ARBA00022670"/>
    </source>
</evidence>
<dbReference type="InterPro" id="IPR036286">
    <property type="entry name" value="LexA/Signal_pep-like_sf"/>
</dbReference>
<sequence>MEAIKQLRPRLILAQVLNFALVVSSALALWRGMCVYTNSESPIVVVLSGSMEPAFYRGDLLFLSLPDEPIAVNDICVFKIKGRDIPIVHRALRVHNHTTAGQLILTKGDNNHVDDRGLYNPGQDWIKREDVVGKVKGWLPYVGMVTIIMNDRPELKFVLLGALALMVLMTRE</sequence>
<evidence type="ECO:0000256" key="12">
    <source>
        <dbReference type="ARBA" id="ARBA00023136"/>
    </source>
</evidence>
<dbReference type="GO" id="GO:0006465">
    <property type="term" value="P:signal peptide processing"/>
    <property type="evidence" value="ECO:0007669"/>
    <property type="project" value="UniProtKB-UniRule"/>
</dbReference>
<dbReference type="EC" id="3.4.21.89" evidence="4 15"/>
<evidence type="ECO:0000256" key="8">
    <source>
        <dbReference type="ARBA" id="ARBA00022801"/>
    </source>
</evidence>
<evidence type="ECO:0000256" key="2">
    <source>
        <dbReference type="ARBA" id="ARBA00004648"/>
    </source>
</evidence>
<evidence type="ECO:0000256" key="14">
    <source>
        <dbReference type="ARBA" id="ARBA00047037"/>
    </source>
</evidence>
<dbReference type="InterPro" id="IPR019756">
    <property type="entry name" value="Pept_S26A_signal_pept_1_Ser-AS"/>
</dbReference>
<dbReference type="SUPFAM" id="SSF51306">
    <property type="entry name" value="LexA/Signal peptidase"/>
    <property type="match status" value="1"/>
</dbReference>
<gene>
    <name evidence="16" type="ORF">BJ684DRAFT_23213</name>
</gene>
<evidence type="ECO:0000256" key="9">
    <source>
        <dbReference type="ARBA" id="ARBA00022824"/>
    </source>
</evidence>
<dbReference type="CDD" id="cd06530">
    <property type="entry name" value="S26_SPase_I"/>
    <property type="match status" value="1"/>
</dbReference>
<evidence type="ECO:0000256" key="15">
    <source>
        <dbReference type="RuleBase" id="RU362047"/>
    </source>
</evidence>
<proteinExistence type="inferred from homology"/>
<reference evidence="17" key="1">
    <citation type="journal article" date="2018" name="Nat. Microbiol.">
        <title>Leveraging single-cell genomics to expand the fungal tree of life.</title>
        <authorList>
            <person name="Ahrendt S.R."/>
            <person name="Quandt C.A."/>
            <person name="Ciobanu D."/>
            <person name="Clum A."/>
            <person name="Salamov A."/>
            <person name="Andreopoulos B."/>
            <person name="Cheng J.F."/>
            <person name="Woyke T."/>
            <person name="Pelin A."/>
            <person name="Henrissat B."/>
            <person name="Reynolds N.K."/>
            <person name="Benny G.L."/>
            <person name="Smith M.E."/>
            <person name="James T.Y."/>
            <person name="Grigoriev I.V."/>
        </authorList>
    </citation>
    <scope>NUCLEOTIDE SEQUENCE [LARGE SCALE GENOMIC DNA]</scope>
</reference>
<dbReference type="AlphaFoldDB" id="A0A4P9XZ13"/>
<evidence type="ECO:0000256" key="10">
    <source>
        <dbReference type="ARBA" id="ARBA00022968"/>
    </source>
</evidence>
<keyword evidence="17" id="KW-1185">Reference proteome</keyword>
<dbReference type="OrthoDB" id="10257561at2759"/>
<dbReference type="PRINTS" id="PR00728">
    <property type="entry name" value="SIGNALPTASE"/>
</dbReference>
<evidence type="ECO:0000256" key="7">
    <source>
        <dbReference type="ARBA" id="ARBA00022692"/>
    </source>
</evidence>
<dbReference type="InterPro" id="IPR019758">
    <property type="entry name" value="Pept_S26A_signal_pept_1_CS"/>
</dbReference>
<comment type="catalytic activity">
    <reaction evidence="1 15">
        <text>Cleavage of hydrophobic, N-terminal signal or leader sequences from secreted and periplasmic proteins.</text>
        <dbReference type="EC" id="3.4.21.89"/>
    </reaction>
</comment>
<evidence type="ECO:0000256" key="11">
    <source>
        <dbReference type="ARBA" id="ARBA00022989"/>
    </source>
</evidence>
<keyword evidence="11" id="KW-1133">Transmembrane helix</keyword>